<dbReference type="EMBL" id="BGZK01000515">
    <property type="protein sequence ID" value="GBP48043.1"/>
    <property type="molecule type" value="Genomic_DNA"/>
</dbReference>
<feature type="compositionally biased region" description="Basic and acidic residues" evidence="1">
    <location>
        <begin position="68"/>
        <end position="81"/>
    </location>
</feature>
<proteinExistence type="predicted"/>
<organism evidence="2 3">
    <name type="scientific">Eumeta variegata</name>
    <name type="common">Bagworm moth</name>
    <name type="synonym">Eumeta japonica</name>
    <dbReference type="NCBI Taxonomy" id="151549"/>
    <lineage>
        <taxon>Eukaryota</taxon>
        <taxon>Metazoa</taxon>
        <taxon>Ecdysozoa</taxon>
        <taxon>Arthropoda</taxon>
        <taxon>Hexapoda</taxon>
        <taxon>Insecta</taxon>
        <taxon>Pterygota</taxon>
        <taxon>Neoptera</taxon>
        <taxon>Endopterygota</taxon>
        <taxon>Lepidoptera</taxon>
        <taxon>Glossata</taxon>
        <taxon>Ditrysia</taxon>
        <taxon>Tineoidea</taxon>
        <taxon>Psychidae</taxon>
        <taxon>Oiketicinae</taxon>
        <taxon>Eumeta</taxon>
    </lineage>
</organism>
<name>A0A4C1WAG9_EUMVA</name>
<comment type="caution">
    <text evidence="2">The sequence shown here is derived from an EMBL/GenBank/DDBJ whole genome shotgun (WGS) entry which is preliminary data.</text>
</comment>
<keyword evidence="3" id="KW-1185">Reference proteome</keyword>
<evidence type="ECO:0000313" key="3">
    <source>
        <dbReference type="Proteomes" id="UP000299102"/>
    </source>
</evidence>
<protein>
    <submittedName>
        <fullName evidence="2">Uncharacterized protein</fullName>
    </submittedName>
</protein>
<reference evidence="2 3" key="1">
    <citation type="journal article" date="2019" name="Commun. Biol.">
        <title>The bagworm genome reveals a unique fibroin gene that provides high tensile strength.</title>
        <authorList>
            <person name="Kono N."/>
            <person name="Nakamura H."/>
            <person name="Ohtoshi R."/>
            <person name="Tomita M."/>
            <person name="Numata K."/>
            <person name="Arakawa K."/>
        </authorList>
    </citation>
    <scope>NUCLEOTIDE SEQUENCE [LARGE SCALE GENOMIC DNA]</scope>
</reference>
<sequence length="223" mass="24664">MGIFENHYVTSYTKEYSEPKLDQLRTMQYLARITWEAANDLDTNLMTTCGPDAVLYVFAADSTVSKGPEVRPCRCPEDGKGADQPSDPSAGGWSRNELMGLTLDPKLYSATTGDAVETPTARHQDPDPSCVQVALVESALLRMGNPPLRLVIWIVIDGVVLNYSILQDLSEEPKKLLEPGRVQHRTPADWLGACVASMEKVIEMRCRWRKRTALKAASGRPSV</sequence>
<accession>A0A4C1WAG9</accession>
<dbReference type="AlphaFoldDB" id="A0A4C1WAG9"/>
<evidence type="ECO:0000256" key="1">
    <source>
        <dbReference type="SAM" id="MobiDB-lite"/>
    </source>
</evidence>
<gene>
    <name evidence="2" type="ORF">EVAR_83746_1</name>
</gene>
<feature type="region of interest" description="Disordered" evidence="1">
    <location>
        <begin position="68"/>
        <end position="95"/>
    </location>
</feature>
<evidence type="ECO:0000313" key="2">
    <source>
        <dbReference type="EMBL" id="GBP48043.1"/>
    </source>
</evidence>
<dbReference type="Proteomes" id="UP000299102">
    <property type="component" value="Unassembled WGS sequence"/>
</dbReference>